<reference evidence="1" key="1">
    <citation type="submission" date="2018-09" db="EMBL/GenBank/DDBJ databases">
        <authorList>
            <person name="Ashton P.M."/>
            <person name="Dallman T."/>
            <person name="Nair S."/>
            <person name="De Pinna E."/>
            <person name="Peters T."/>
            <person name="Grant K."/>
        </authorList>
    </citation>
    <scope>NUCLEOTIDE SEQUENCE [LARGE SCALE GENOMIC DNA]</scope>
    <source>
        <strain evidence="1">598938</strain>
    </source>
</reference>
<dbReference type="Proteomes" id="UP000885348">
    <property type="component" value="Unassembled WGS sequence"/>
</dbReference>
<proteinExistence type="predicted"/>
<accession>A0A3R1B5I1</accession>
<name>A0A3R1B5I1_SALET</name>
<gene>
    <name evidence="1" type="ORF">D7N80_15525</name>
</gene>
<dbReference type="AlphaFoldDB" id="A0A3R1B5I1"/>
<evidence type="ECO:0000313" key="1">
    <source>
        <dbReference type="EMBL" id="MML54696.1"/>
    </source>
</evidence>
<organism evidence="1">
    <name type="scientific">Salmonella enterica I</name>
    <dbReference type="NCBI Taxonomy" id="59201"/>
    <lineage>
        <taxon>Bacteria</taxon>
        <taxon>Pseudomonadati</taxon>
        <taxon>Pseudomonadota</taxon>
        <taxon>Gammaproteobacteria</taxon>
        <taxon>Enterobacterales</taxon>
        <taxon>Enterobacteriaceae</taxon>
        <taxon>Salmonella</taxon>
    </lineage>
</organism>
<comment type="caution">
    <text evidence="1">The sequence shown here is derived from an EMBL/GenBank/DDBJ whole genome shotgun (WGS) entry which is preliminary data.</text>
</comment>
<sequence>MYCSLKKALSELLSLDVEEGEHFFVFTLTRGEVRHIAQDWNLSDDELEAVMQRLGTAFEYGAEVKVIHDIVDELMEEQRAARNVTVPAVTLEKVMALAGSEMKRLYAVAEEGGGNPMEFIREEQEVMRTMRAALDA</sequence>
<dbReference type="EMBL" id="RVVJ01000017">
    <property type="protein sequence ID" value="MML54696.1"/>
    <property type="molecule type" value="Genomic_DNA"/>
</dbReference>
<protein>
    <submittedName>
        <fullName evidence="1">DUF1380 domain-containing protein</fullName>
    </submittedName>
</protein>